<gene>
    <name evidence="1" type="ORF">UT176_00045</name>
</gene>
<protein>
    <submittedName>
        <fullName evidence="1">Uncharacterized protein</fullName>
    </submittedName>
</protein>
<sequence length="88" mass="10175">MESIKKKILQLTKVSSILSAIKHTKYYEDFHILHEDLHVVLNRIDYLRKKDNAQEFDKQEIEALSNFISNKIILSIATGEESEEAIAS</sequence>
<evidence type="ECO:0000313" key="2">
    <source>
        <dbReference type="Proteomes" id="UP000244960"/>
    </source>
</evidence>
<reference evidence="2" key="1">
    <citation type="submission" date="2018-03" db="EMBL/GenBank/DDBJ databases">
        <authorList>
            <person name="Batty M. E."/>
            <person name="Batty M E."/>
        </authorList>
    </citation>
    <scope>NUCLEOTIDE SEQUENCE [LARGE SCALE GENOMIC DNA]</scope>
</reference>
<dbReference type="Proteomes" id="UP000244960">
    <property type="component" value="Chromosome I"/>
</dbReference>
<proteinExistence type="predicted"/>
<name>A0A2U3QNG9_ORITS</name>
<dbReference type="AlphaFoldDB" id="A0A2U3QNG9"/>
<organism evidence="1 2">
    <name type="scientific">Orientia tsutsugamushi</name>
    <name type="common">Rickettsia tsutsugamushi</name>
    <dbReference type="NCBI Taxonomy" id="784"/>
    <lineage>
        <taxon>Bacteria</taxon>
        <taxon>Pseudomonadati</taxon>
        <taxon>Pseudomonadota</taxon>
        <taxon>Alphaproteobacteria</taxon>
        <taxon>Rickettsiales</taxon>
        <taxon>Rickettsiaceae</taxon>
        <taxon>Rickettsieae</taxon>
        <taxon>Orientia</taxon>
    </lineage>
</organism>
<dbReference type="EMBL" id="LS398547">
    <property type="protein sequence ID" value="SPR02477.1"/>
    <property type="molecule type" value="Genomic_DNA"/>
</dbReference>
<evidence type="ECO:0000313" key="1">
    <source>
        <dbReference type="EMBL" id="SPR02477.1"/>
    </source>
</evidence>
<dbReference type="RefSeq" id="WP_231965874.1">
    <property type="nucleotide sequence ID" value="NZ_CP166957.1"/>
</dbReference>
<accession>A0A2U3QNG9</accession>